<comment type="caution">
    <text evidence="3">The sequence shown here is derived from an EMBL/GenBank/DDBJ whole genome shotgun (WGS) entry which is preliminary data.</text>
</comment>
<dbReference type="PROSITE" id="PS51257">
    <property type="entry name" value="PROKAR_LIPOPROTEIN"/>
    <property type="match status" value="1"/>
</dbReference>
<dbReference type="Pfam" id="PF08212">
    <property type="entry name" value="Lipocalin_2"/>
    <property type="match status" value="1"/>
</dbReference>
<dbReference type="Gene3D" id="2.40.128.20">
    <property type="match status" value="1"/>
</dbReference>
<reference evidence="3 4" key="1">
    <citation type="submission" date="2016-11" db="EMBL/GenBank/DDBJ databases">
        <title>A multilocus sequence analysis scheme for characterization of bacteria in the genus Thioclava.</title>
        <authorList>
            <person name="Liu Y."/>
            <person name="Shao Z."/>
        </authorList>
    </citation>
    <scope>NUCLEOTIDE SEQUENCE [LARGE SCALE GENOMIC DNA]</scope>
    <source>
        <strain evidence="3 4">TAW-CT134</strain>
    </source>
</reference>
<gene>
    <name evidence="3" type="ORF">BMI91_09410</name>
</gene>
<accession>A0ABX3MX85</accession>
<evidence type="ECO:0000256" key="1">
    <source>
        <dbReference type="SAM" id="SignalP"/>
    </source>
</evidence>
<evidence type="ECO:0000313" key="4">
    <source>
        <dbReference type="Proteomes" id="UP000190787"/>
    </source>
</evidence>
<dbReference type="Proteomes" id="UP000190787">
    <property type="component" value="Unassembled WGS sequence"/>
</dbReference>
<dbReference type="EMBL" id="MPZV01000002">
    <property type="protein sequence ID" value="OOY24263.1"/>
    <property type="molecule type" value="Genomic_DNA"/>
</dbReference>
<organism evidence="3 4">
    <name type="scientific">Thioclava sediminum</name>
    <dbReference type="NCBI Taxonomy" id="1915319"/>
    <lineage>
        <taxon>Bacteria</taxon>
        <taxon>Pseudomonadati</taxon>
        <taxon>Pseudomonadota</taxon>
        <taxon>Alphaproteobacteria</taxon>
        <taxon>Rhodobacterales</taxon>
        <taxon>Paracoccaceae</taxon>
        <taxon>Thioclava</taxon>
    </lineage>
</organism>
<feature type="signal peptide" evidence="1">
    <location>
        <begin position="1"/>
        <end position="20"/>
    </location>
</feature>
<protein>
    <recommendedName>
        <fullName evidence="2">Lipocalin/cytosolic fatty-acid binding domain-containing protein</fullName>
    </recommendedName>
</protein>
<evidence type="ECO:0000259" key="2">
    <source>
        <dbReference type="Pfam" id="PF08212"/>
    </source>
</evidence>
<feature type="domain" description="Lipocalin/cytosolic fatty-acid binding" evidence="2">
    <location>
        <begin position="113"/>
        <end position="166"/>
    </location>
</feature>
<dbReference type="SUPFAM" id="SSF50814">
    <property type="entry name" value="Lipocalins"/>
    <property type="match status" value="1"/>
</dbReference>
<name>A0ABX3MX85_9RHOB</name>
<evidence type="ECO:0000313" key="3">
    <source>
        <dbReference type="EMBL" id="OOY24263.1"/>
    </source>
</evidence>
<dbReference type="RefSeq" id="WP_078604766.1">
    <property type="nucleotide sequence ID" value="NZ_MPZV01000002.1"/>
</dbReference>
<keyword evidence="1" id="KW-0732">Signal</keyword>
<proteinExistence type="predicted"/>
<dbReference type="InterPro" id="IPR000566">
    <property type="entry name" value="Lipocln_cytosolic_FA-bd_dom"/>
</dbReference>
<dbReference type="InterPro" id="IPR012674">
    <property type="entry name" value="Calycin"/>
</dbReference>
<feature type="chain" id="PRO_5047387142" description="Lipocalin/cytosolic fatty-acid binding domain-containing protein" evidence="1">
    <location>
        <begin position="21"/>
        <end position="168"/>
    </location>
</feature>
<keyword evidence="4" id="KW-1185">Reference proteome</keyword>
<sequence>MSWAKIAALGGMLALTLAGCATPPETASLRKPGALISSASLFDPQRFGGEWHVVESGIPGCSGTQNWAWDGKSAYRLRGTNCAIKPAAVDETVTLTGPGGRLLAKDAFGGEPIWVLWVDFDYRVAVLGTPSGRWGMILSRQTPPRPDLIKAARDVMDFNGYDMTQVGK</sequence>